<comment type="subcellular location">
    <subcellularLocation>
        <location evidence="1">Cell membrane</location>
        <topology evidence="1">Multi-pass membrane protein</topology>
    </subcellularLocation>
</comment>
<protein>
    <submittedName>
        <fullName evidence="14">Type-2 vomeronasal receptor</fullName>
    </submittedName>
</protein>
<feature type="domain" description="G-protein coupled receptors family 3 profile" evidence="13">
    <location>
        <begin position="652"/>
        <end position="916"/>
    </location>
</feature>
<dbReference type="InterPro" id="IPR011500">
    <property type="entry name" value="GPCR_3_9-Cys_dom"/>
</dbReference>
<dbReference type="InterPro" id="IPR017978">
    <property type="entry name" value="GPCR_3_C"/>
</dbReference>
<feature type="transmembrane region" description="Helical" evidence="12">
    <location>
        <begin position="846"/>
        <end position="866"/>
    </location>
</feature>
<dbReference type="InterPro" id="IPR004073">
    <property type="entry name" value="GPCR_3_vmron_rcpt_2"/>
</dbReference>
<evidence type="ECO:0000259" key="13">
    <source>
        <dbReference type="PROSITE" id="PS50259"/>
    </source>
</evidence>
<dbReference type="Pfam" id="PF00003">
    <property type="entry name" value="7tm_3"/>
    <property type="match status" value="1"/>
</dbReference>
<dbReference type="InterPro" id="IPR000068">
    <property type="entry name" value="GPCR_3_Ca_sens_rcpt-rel"/>
</dbReference>
<evidence type="ECO:0000256" key="5">
    <source>
        <dbReference type="ARBA" id="ARBA00022729"/>
    </source>
</evidence>
<feature type="transmembrane region" description="Helical" evidence="12">
    <location>
        <begin position="689"/>
        <end position="710"/>
    </location>
</feature>
<dbReference type="GO" id="GO:0005886">
    <property type="term" value="C:plasma membrane"/>
    <property type="evidence" value="ECO:0007669"/>
    <property type="project" value="UniProtKB-SubCell"/>
</dbReference>
<evidence type="ECO:0000256" key="9">
    <source>
        <dbReference type="ARBA" id="ARBA00023170"/>
    </source>
</evidence>
<proteinExistence type="inferred from homology"/>
<evidence type="ECO:0000256" key="1">
    <source>
        <dbReference type="ARBA" id="ARBA00004651"/>
    </source>
</evidence>
<dbReference type="AlphaFoldDB" id="A0AAW1B7W2"/>
<keyword evidence="8 12" id="KW-0472">Membrane</keyword>
<dbReference type="Proteomes" id="UP001474421">
    <property type="component" value="Unassembled WGS sequence"/>
</dbReference>
<dbReference type="InterPro" id="IPR000337">
    <property type="entry name" value="GPCR_3"/>
</dbReference>
<dbReference type="PROSITE" id="PS50259">
    <property type="entry name" value="G_PROTEIN_RECEP_F3_4"/>
    <property type="match status" value="1"/>
</dbReference>
<dbReference type="InterPro" id="IPR038550">
    <property type="entry name" value="GPCR_3_9-Cys_sf"/>
</dbReference>
<keyword evidence="9 14" id="KW-0675">Receptor</keyword>
<feature type="transmembrane region" description="Helical" evidence="12">
    <location>
        <begin position="811"/>
        <end position="834"/>
    </location>
</feature>
<name>A0AAW1B7W2_CROAD</name>
<keyword evidence="5" id="KW-0732">Signal</keyword>
<dbReference type="GO" id="GO:0004930">
    <property type="term" value="F:G protein-coupled receptor activity"/>
    <property type="evidence" value="ECO:0007669"/>
    <property type="project" value="UniProtKB-KW"/>
</dbReference>
<reference evidence="14 15" key="1">
    <citation type="journal article" date="2024" name="Proc. Natl. Acad. Sci. U.S.A.">
        <title>The genetic regulatory architecture and epigenomic basis for age-related changes in rattlesnake venom.</title>
        <authorList>
            <person name="Hogan M.P."/>
            <person name="Holding M.L."/>
            <person name="Nystrom G.S."/>
            <person name="Colston T.J."/>
            <person name="Bartlett D.A."/>
            <person name="Mason A.J."/>
            <person name="Ellsworth S.A."/>
            <person name="Rautsaw R.M."/>
            <person name="Lawrence K.C."/>
            <person name="Strickland J.L."/>
            <person name="He B."/>
            <person name="Fraser P."/>
            <person name="Margres M.J."/>
            <person name="Gilbert D.M."/>
            <person name="Gibbs H.L."/>
            <person name="Parkinson C.L."/>
            <person name="Rokyta D.R."/>
        </authorList>
    </citation>
    <scope>NUCLEOTIDE SEQUENCE [LARGE SCALE GENOMIC DNA]</scope>
    <source>
        <strain evidence="14">DRR0105</strain>
    </source>
</reference>
<evidence type="ECO:0000256" key="8">
    <source>
        <dbReference type="ARBA" id="ARBA00023136"/>
    </source>
</evidence>
<comment type="similarity">
    <text evidence="2">Belongs to the G-protein coupled receptor 3 family.</text>
</comment>
<evidence type="ECO:0000256" key="10">
    <source>
        <dbReference type="ARBA" id="ARBA00023180"/>
    </source>
</evidence>
<dbReference type="Gene3D" id="2.10.50.30">
    <property type="entry name" value="GPCR, family 3, nine cysteines domain"/>
    <property type="match status" value="1"/>
</dbReference>
<dbReference type="EMBL" id="JAOTOJ010000008">
    <property type="protein sequence ID" value="KAK9398094.1"/>
    <property type="molecule type" value="Genomic_DNA"/>
</dbReference>
<dbReference type="PANTHER" id="PTHR24061:SF599">
    <property type="entry name" value="G-PROTEIN COUPLED RECEPTORS FAMILY 3 PROFILE DOMAIN-CONTAINING PROTEIN"/>
    <property type="match status" value="1"/>
</dbReference>
<feature type="transmembrane region" description="Helical" evidence="12">
    <location>
        <begin position="652"/>
        <end position="677"/>
    </location>
</feature>
<dbReference type="CDD" id="cd15283">
    <property type="entry name" value="7tmC_V2R_pheromone"/>
    <property type="match status" value="1"/>
</dbReference>
<gene>
    <name evidence="14" type="ORF">NXF25_021455</name>
</gene>
<accession>A0AAW1B7W2</accession>
<keyword evidence="6 12" id="KW-1133">Transmembrane helix</keyword>
<feature type="transmembrane region" description="Helical" evidence="12">
    <location>
        <begin position="722"/>
        <end position="744"/>
    </location>
</feature>
<evidence type="ECO:0000256" key="6">
    <source>
        <dbReference type="ARBA" id="ARBA00022989"/>
    </source>
</evidence>
<dbReference type="Pfam" id="PF07562">
    <property type="entry name" value="NCD3G"/>
    <property type="match status" value="1"/>
</dbReference>
<evidence type="ECO:0000256" key="12">
    <source>
        <dbReference type="SAM" id="Phobius"/>
    </source>
</evidence>
<dbReference type="FunFam" id="2.10.50.30:FF:000002">
    <property type="entry name" value="Vomeronasal 2 receptor, h1"/>
    <property type="match status" value="1"/>
</dbReference>
<feature type="transmembrane region" description="Helical" evidence="12">
    <location>
        <begin position="872"/>
        <end position="894"/>
    </location>
</feature>
<dbReference type="Gene3D" id="3.40.50.2300">
    <property type="match status" value="2"/>
</dbReference>
<dbReference type="PROSITE" id="PS00981">
    <property type="entry name" value="G_PROTEIN_RECEP_F3_3"/>
    <property type="match status" value="1"/>
</dbReference>
<comment type="caution">
    <text evidence="14">The sequence shown here is derived from an EMBL/GenBank/DDBJ whole genome shotgun (WGS) entry which is preliminary data.</text>
</comment>
<dbReference type="InterPro" id="IPR017979">
    <property type="entry name" value="GPCR_3_CS"/>
</dbReference>
<evidence type="ECO:0000256" key="2">
    <source>
        <dbReference type="ARBA" id="ARBA00007242"/>
    </source>
</evidence>
<keyword evidence="15" id="KW-1185">Reference proteome</keyword>
<dbReference type="PRINTS" id="PR00248">
    <property type="entry name" value="GPCRMGR"/>
</dbReference>
<evidence type="ECO:0000256" key="7">
    <source>
        <dbReference type="ARBA" id="ARBA00023040"/>
    </source>
</evidence>
<evidence type="ECO:0000256" key="3">
    <source>
        <dbReference type="ARBA" id="ARBA00022475"/>
    </source>
</evidence>
<dbReference type="Pfam" id="PF01094">
    <property type="entry name" value="ANF_receptor"/>
    <property type="match status" value="1"/>
</dbReference>
<sequence>MLIFRLRLRPFSKPGLHPFSATWVEVANARDEAAMAMSREKVFSWALMLVVLLLLLPQISCTKFSKNCPLLEVQPIPHEWHKPGDLNIGGMASQIICFFPAVNFERYPYVDLDIELAVMVTKFYQHVLTLAFAVNEINENANILPNLTLGFHIYDSYYDARMTYWTTLDLLFKSQRFLPNYKCDPERHLMAVIGGMSLDISTHMADFLNLYKIPQLSYGSFASEDKTHPLSFYRMVPNESLLYKGMVQLLLHFRWTWVGLLAVDDDTGQQFLDILEKMLHENGICSAFRRMLPKQGLFLPLDELGDMASIIYQTFMDRQARACIIYGESMTLLWLSTLVPLADLQYGANISLGKVWITTFQIDFTVTSFITRNFFRIFQGTISFSIHSNKPLGFQAYLQNIKPFKKDGGGFLKKFWEQAFECSFPNLQEADDVSGICNGNEKLGDLPSPVFETSMTGHSYSVYNAVYSIAHALHAMLSSRSPYREIVGSQSFHDLQPWQLHPVLSSIGFNNSVGETVSFNEKRELVTEFDIVNLVIFPNNSFIRMKLGELNLQGFEEQVLTIHENNIFWPEFYNQTIPLSVCTNSCKPGYHKKKKDGKKFCCYDCVQCPERMISRWEDTVNCFHCPEDHYASRTRDRCFPKVITFLSYTEPLGIILSSAAFCFSFTTVLVLGIFITYQNTPIVKANNRDLTYILLLSLLLCFLSSLLFLGKPNKVTCFLQQSAFGIIFSVAISCVLTKTIMVVVAFMASKPGSNMRRWLGRKVSIFTILVSSLIQAGICVVWMTTSTPYPDLDMQSLAKEIIAKCNEGSIIMFYFVLGYMGFLSIISFTVAFLARKLPHTFNEAKFITFSMLVFCSVWLSFVPTYLSSKGKYMVAVEIFSILVSTAGLLGCIFFPKCYIIILHPELNTKVQLIKRKKT</sequence>
<dbReference type="FunFam" id="3.40.50.2300:FF:000024">
    <property type="entry name" value="Vomeronasal 2, receptor 73"/>
    <property type="match status" value="1"/>
</dbReference>
<keyword evidence="11" id="KW-0807">Transducer</keyword>
<keyword evidence="7" id="KW-0297">G-protein coupled receptor</keyword>
<dbReference type="SUPFAM" id="SSF53822">
    <property type="entry name" value="Periplasmic binding protein-like I"/>
    <property type="match status" value="1"/>
</dbReference>
<keyword evidence="3" id="KW-1003">Cell membrane</keyword>
<evidence type="ECO:0000256" key="4">
    <source>
        <dbReference type="ARBA" id="ARBA00022692"/>
    </source>
</evidence>
<evidence type="ECO:0000313" key="14">
    <source>
        <dbReference type="EMBL" id="KAK9398094.1"/>
    </source>
</evidence>
<keyword evidence="4 12" id="KW-0812">Transmembrane</keyword>
<evidence type="ECO:0000256" key="11">
    <source>
        <dbReference type="ARBA" id="ARBA00023224"/>
    </source>
</evidence>
<dbReference type="InterPro" id="IPR001828">
    <property type="entry name" value="ANF_lig-bd_rcpt"/>
</dbReference>
<keyword evidence="10" id="KW-0325">Glycoprotein</keyword>
<dbReference type="PRINTS" id="PR01535">
    <property type="entry name" value="VOMERONASL2R"/>
</dbReference>
<dbReference type="PANTHER" id="PTHR24061">
    <property type="entry name" value="CALCIUM-SENSING RECEPTOR-RELATED"/>
    <property type="match status" value="1"/>
</dbReference>
<organism evidence="14 15">
    <name type="scientific">Crotalus adamanteus</name>
    <name type="common">Eastern diamondback rattlesnake</name>
    <dbReference type="NCBI Taxonomy" id="8729"/>
    <lineage>
        <taxon>Eukaryota</taxon>
        <taxon>Metazoa</taxon>
        <taxon>Chordata</taxon>
        <taxon>Craniata</taxon>
        <taxon>Vertebrata</taxon>
        <taxon>Euteleostomi</taxon>
        <taxon>Lepidosauria</taxon>
        <taxon>Squamata</taxon>
        <taxon>Bifurcata</taxon>
        <taxon>Unidentata</taxon>
        <taxon>Episquamata</taxon>
        <taxon>Toxicofera</taxon>
        <taxon>Serpentes</taxon>
        <taxon>Colubroidea</taxon>
        <taxon>Viperidae</taxon>
        <taxon>Crotalinae</taxon>
        <taxon>Crotalus</taxon>
    </lineage>
</organism>
<dbReference type="InterPro" id="IPR028082">
    <property type="entry name" value="Peripla_BP_I"/>
</dbReference>
<feature type="transmembrane region" description="Helical" evidence="12">
    <location>
        <begin position="765"/>
        <end position="784"/>
    </location>
</feature>
<feature type="transmembrane region" description="Helical" evidence="12">
    <location>
        <begin position="42"/>
        <end position="60"/>
    </location>
</feature>
<evidence type="ECO:0000313" key="15">
    <source>
        <dbReference type="Proteomes" id="UP001474421"/>
    </source>
</evidence>